<dbReference type="RefSeq" id="WP_195036426.1">
    <property type="nucleotide sequence ID" value="NZ_JADLRE010000046.1"/>
</dbReference>
<keyword evidence="2" id="KW-1185">Reference proteome</keyword>
<dbReference type="Proteomes" id="UP000807309">
    <property type="component" value="Unassembled WGS sequence"/>
</dbReference>
<accession>A0ABS0CJ70</accession>
<sequence>MAGINGQNDRRELHIPQETAATFADAQSYTLQDYCTSAIERSRYNTLPVGSPMDT</sequence>
<evidence type="ECO:0000313" key="2">
    <source>
        <dbReference type="Proteomes" id="UP000807309"/>
    </source>
</evidence>
<comment type="caution">
    <text evidence="1">The sequence shown here is derived from an EMBL/GenBank/DDBJ whole genome shotgun (WGS) entry which is preliminary data.</text>
</comment>
<evidence type="ECO:0000313" key="1">
    <source>
        <dbReference type="EMBL" id="MBF6229593.1"/>
    </source>
</evidence>
<gene>
    <name evidence="1" type="ORF">IU470_31460</name>
</gene>
<dbReference type="EMBL" id="JADLRE010000046">
    <property type="protein sequence ID" value="MBF6229593.1"/>
    <property type="molecule type" value="Genomic_DNA"/>
</dbReference>
<organism evidence="1 2">
    <name type="scientific">Nocardia abscessus</name>
    <dbReference type="NCBI Taxonomy" id="120957"/>
    <lineage>
        <taxon>Bacteria</taxon>
        <taxon>Bacillati</taxon>
        <taxon>Actinomycetota</taxon>
        <taxon>Actinomycetes</taxon>
        <taxon>Mycobacteriales</taxon>
        <taxon>Nocardiaceae</taxon>
        <taxon>Nocardia</taxon>
    </lineage>
</organism>
<reference evidence="1 2" key="1">
    <citation type="submission" date="2020-10" db="EMBL/GenBank/DDBJ databases">
        <title>Identification of Nocardia species via Next-generation sequencing and recognition of intraspecies genetic diversity.</title>
        <authorList>
            <person name="Li P."/>
            <person name="Li P."/>
            <person name="Lu B."/>
        </authorList>
    </citation>
    <scope>NUCLEOTIDE SEQUENCE [LARGE SCALE GENOMIC DNA]</scope>
    <source>
        <strain evidence="1 2">N-11</strain>
    </source>
</reference>
<name>A0ABS0CJ70_9NOCA</name>
<protein>
    <submittedName>
        <fullName evidence="1">Uncharacterized protein</fullName>
    </submittedName>
</protein>
<proteinExistence type="predicted"/>